<dbReference type="SUPFAM" id="SSF50022">
    <property type="entry name" value="ISP domain"/>
    <property type="match status" value="1"/>
</dbReference>
<dbReference type="PROSITE" id="PS51257">
    <property type="entry name" value="PROKAR_LIPOPROTEIN"/>
    <property type="match status" value="1"/>
</dbReference>
<dbReference type="Pfam" id="PF00355">
    <property type="entry name" value="Rieske"/>
    <property type="match status" value="1"/>
</dbReference>
<evidence type="ECO:0000256" key="5">
    <source>
        <dbReference type="SAM" id="SignalP"/>
    </source>
</evidence>
<keyword evidence="7" id="KW-0560">Oxidoreductase</keyword>
<evidence type="ECO:0000313" key="7">
    <source>
        <dbReference type="EMBL" id="AKE42272.1"/>
    </source>
</evidence>
<feature type="chain" id="PRO_5043119961" evidence="5">
    <location>
        <begin position="19"/>
        <end position="120"/>
    </location>
</feature>
<organism evidence="7 8">
    <name type="scientific">Corynebacterium kutscheri</name>
    <dbReference type="NCBI Taxonomy" id="35755"/>
    <lineage>
        <taxon>Bacteria</taxon>
        <taxon>Bacillati</taxon>
        <taxon>Actinomycetota</taxon>
        <taxon>Actinomycetes</taxon>
        <taxon>Mycobacteriales</taxon>
        <taxon>Corynebacteriaceae</taxon>
        <taxon>Corynebacterium</taxon>
    </lineage>
</organism>
<sequence length="120" mass="12475">MCSRRMFLLGTATTFAGALLTACGGENPPTTVAADDVPVGGAIIVDSFIIAQPTAGEYKAYSTACTHQNGVIDRIEGQVAICPKHNSHFSTVDGSVIEGLARDPLIAKTITHDGDTLELS</sequence>
<dbReference type="EMBL" id="CP011312">
    <property type="protein sequence ID" value="AKE42272.1"/>
    <property type="molecule type" value="Genomic_DNA"/>
</dbReference>
<dbReference type="InterPro" id="IPR017941">
    <property type="entry name" value="Rieske_2Fe-2S"/>
</dbReference>
<dbReference type="GO" id="GO:0046872">
    <property type="term" value="F:metal ion binding"/>
    <property type="evidence" value="ECO:0007669"/>
    <property type="project" value="UniProtKB-KW"/>
</dbReference>
<keyword evidence="8" id="KW-1185">Reference proteome</keyword>
<evidence type="ECO:0000256" key="2">
    <source>
        <dbReference type="ARBA" id="ARBA00022723"/>
    </source>
</evidence>
<dbReference type="GO" id="GO:0051537">
    <property type="term" value="F:2 iron, 2 sulfur cluster binding"/>
    <property type="evidence" value="ECO:0007669"/>
    <property type="project" value="UniProtKB-KW"/>
</dbReference>
<dbReference type="Gene3D" id="2.102.10.10">
    <property type="entry name" value="Rieske [2Fe-2S] iron-sulphur domain"/>
    <property type="match status" value="1"/>
</dbReference>
<evidence type="ECO:0000256" key="1">
    <source>
        <dbReference type="ARBA" id="ARBA00022714"/>
    </source>
</evidence>
<protein>
    <submittedName>
        <fullName evidence="7">Ferredoxin subunit of nitrite reductase and ring-hydroxylating dioxygenase</fullName>
    </submittedName>
</protein>
<keyword evidence="1" id="KW-0001">2Fe-2S</keyword>
<keyword evidence="2" id="KW-0479">Metal-binding</keyword>
<dbReference type="KEGG" id="cku:UL82_10690"/>
<dbReference type="GO" id="GO:0016705">
    <property type="term" value="F:oxidoreductase activity, acting on paired donors, with incorporation or reduction of molecular oxygen"/>
    <property type="evidence" value="ECO:0007669"/>
    <property type="project" value="UniProtKB-ARBA"/>
</dbReference>
<feature type="domain" description="Rieske" evidence="6">
    <location>
        <begin position="29"/>
        <end position="119"/>
    </location>
</feature>
<proteinExistence type="predicted"/>
<dbReference type="Proteomes" id="UP000033457">
    <property type="component" value="Chromosome"/>
</dbReference>
<dbReference type="GO" id="GO:0004497">
    <property type="term" value="F:monooxygenase activity"/>
    <property type="evidence" value="ECO:0007669"/>
    <property type="project" value="UniProtKB-ARBA"/>
</dbReference>
<gene>
    <name evidence="7" type="ORF">UL82_10690</name>
</gene>
<name>A0A0F6R1E2_9CORY</name>
<keyword evidence="7" id="KW-0223">Dioxygenase</keyword>
<evidence type="ECO:0000256" key="3">
    <source>
        <dbReference type="ARBA" id="ARBA00023004"/>
    </source>
</evidence>
<dbReference type="AlphaFoldDB" id="A0A0F6R1E2"/>
<accession>A0A0F6R1E2</accession>
<reference evidence="7 8" key="1">
    <citation type="journal article" date="2015" name="Genome Announc.">
        <title>Complete Genome Sequence of Corynebacterium kutscheri DSM 20755, a Corynebacterial Type Strain with Remarkably Low G+C Content of Chromosomal DNA.</title>
        <authorList>
            <person name="Ruckert C."/>
            <person name="Albersmeier A."/>
            <person name="Winkler A."/>
            <person name="Tauch A."/>
        </authorList>
    </citation>
    <scope>NUCLEOTIDE SEQUENCE [LARGE SCALE GENOMIC DNA]</scope>
    <source>
        <strain evidence="7 8">DSM 20755</strain>
    </source>
</reference>
<dbReference type="CDD" id="cd03467">
    <property type="entry name" value="Rieske"/>
    <property type="match status" value="1"/>
</dbReference>
<dbReference type="STRING" id="35755.UL82_10690"/>
<dbReference type="GO" id="GO:0051213">
    <property type="term" value="F:dioxygenase activity"/>
    <property type="evidence" value="ECO:0007669"/>
    <property type="project" value="UniProtKB-KW"/>
</dbReference>
<evidence type="ECO:0000256" key="4">
    <source>
        <dbReference type="ARBA" id="ARBA00023014"/>
    </source>
</evidence>
<dbReference type="HOGENOM" id="CLU_055690_1_4_11"/>
<evidence type="ECO:0000259" key="6">
    <source>
        <dbReference type="PROSITE" id="PS51296"/>
    </source>
</evidence>
<keyword evidence="3" id="KW-0408">Iron</keyword>
<dbReference type="PROSITE" id="PS51318">
    <property type="entry name" value="TAT"/>
    <property type="match status" value="1"/>
</dbReference>
<dbReference type="InterPro" id="IPR036922">
    <property type="entry name" value="Rieske_2Fe-2S_sf"/>
</dbReference>
<dbReference type="InterPro" id="IPR006311">
    <property type="entry name" value="TAT_signal"/>
</dbReference>
<keyword evidence="4" id="KW-0411">Iron-sulfur</keyword>
<dbReference type="PROSITE" id="PS51296">
    <property type="entry name" value="RIESKE"/>
    <property type="match status" value="1"/>
</dbReference>
<keyword evidence="5" id="KW-0732">Signal</keyword>
<evidence type="ECO:0000313" key="8">
    <source>
        <dbReference type="Proteomes" id="UP000033457"/>
    </source>
</evidence>
<feature type="signal peptide" evidence="5">
    <location>
        <begin position="1"/>
        <end position="18"/>
    </location>
</feature>